<dbReference type="CDD" id="cd06565">
    <property type="entry name" value="GH20_GcnA-like"/>
    <property type="match status" value="1"/>
</dbReference>
<keyword evidence="6" id="KW-1185">Reference proteome</keyword>
<reference evidence="5 6" key="1">
    <citation type="submission" date="2018-11" db="EMBL/GenBank/DDBJ databases">
        <title>Complete genome sequence of Paenibacillus baekrokdamisoli strain KCTC 33723.</title>
        <authorList>
            <person name="Kang S.W."/>
            <person name="Lee K.C."/>
            <person name="Kim K.K."/>
            <person name="Kim J.S."/>
            <person name="Kim D.S."/>
            <person name="Ko S.H."/>
            <person name="Yang S.H."/>
            <person name="Lee J.S."/>
        </authorList>
    </citation>
    <scope>NUCLEOTIDE SEQUENCE [LARGE SCALE GENOMIC DNA]</scope>
    <source>
        <strain evidence="5 6">KCTC 33723</strain>
    </source>
</reference>
<evidence type="ECO:0000256" key="2">
    <source>
        <dbReference type="ARBA" id="ARBA00022801"/>
    </source>
</evidence>
<dbReference type="Proteomes" id="UP000275368">
    <property type="component" value="Chromosome"/>
</dbReference>
<dbReference type="Gene3D" id="1.20.120.670">
    <property type="entry name" value="N-acetyl-b-d-glucoasminidase"/>
    <property type="match status" value="1"/>
</dbReference>
<dbReference type="Gene3D" id="3.20.20.80">
    <property type="entry name" value="Glycosidases"/>
    <property type="match status" value="1"/>
</dbReference>
<organism evidence="5 6">
    <name type="scientific">Paenibacillus baekrokdamisoli</name>
    <dbReference type="NCBI Taxonomy" id="1712516"/>
    <lineage>
        <taxon>Bacteria</taxon>
        <taxon>Bacillati</taxon>
        <taxon>Bacillota</taxon>
        <taxon>Bacilli</taxon>
        <taxon>Bacillales</taxon>
        <taxon>Paenibacillaceae</taxon>
        <taxon>Paenibacillus</taxon>
    </lineage>
</organism>
<dbReference type="SUPFAM" id="SSF51445">
    <property type="entry name" value="(Trans)glycosidases"/>
    <property type="match status" value="1"/>
</dbReference>
<evidence type="ECO:0000259" key="3">
    <source>
        <dbReference type="Pfam" id="PF00728"/>
    </source>
</evidence>
<dbReference type="RefSeq" id="WP_183530842.1">
    <property type="nucleotide sequence ID" value="NZ_AP019308.1"/>
</dbReference>
<dbReference type="GO" id="GO:0005975">
    <property type="term" value="P:carbohydrate metabolic process"/>
    <property type="evidence" value="ECO:0007669"/>
    <property type="project" value="InterPro"/>
</dbReference>
<dbReference type="InterPro" id="IPR038901">
    <property type="entry name" value="HEXDC-like"/>
</dbReference>
<gene>
    <name evidence="5" type="ORF">Back11_30530</name>
</gene>
<feature type="domain" description="Glycoside hydrolase family 20 catalytic" evidence="3">
    <location>
        <begin position="100"/>
        <end position="282"/>
    </location>
</feature>
<dbReference type="EMBL" id="AP019308">
    <property type="protein sequence ID" value="BBH21708.1"/>
    <property type="molecule type" value="Genomic_DNA"/>
</dbReference>
<dbReference type="InterPro" id="IPR015883">
    <property type="entry name" value="Glyco_hydro_20_cat"/>
</dbReference>
<dbReference type="PANTHER" id="PTHR21040">
    <property type="entry name" value="BCDNA.GH04120"/>
    <property type="match status" value="1"/>
</dbReference>
<evidence type="ECO:0000313" key="6">
    <source>
        <dbReference type="Proteomes" id="UP000275368"/>
    </source>
</evidence>
<dbReference type="KEGG" id="pbk:Back11_30530"/>
<comment type="similarity">
    <text evidence="1">Belongs to the glycosyl hydrolase 20 family.</text>
</comment>
<dbReference type="AlphaFoldDB" id="A0A3G9JCP7"/>
<accession>A0A3G9JCP7</accession>
<evidence type="ECO:0000313" key="5">
    <source>
        <dbReference type="EMBL" id="BBH21708.1"/>
    </source>
</evidence>
<sequence>MSMSVKQQQFSFYGELSGLDTGIDIICGMLGLKRTISGGLPITLERTENPELIVTFKGAGARIVYRDSNHLFRAIGLVVESIRSDRLTEIREEPQFDTIGIMLDCSRNAVPTIESVKELLRYMALMGMNTLMLYTEDTYTVEEEPYFGYMRGRYTIGELQECDAYAAELGIEMIPCIQTLAHLESFLKWQAAANLRDSHDVLLVGQDQTYQLIDRMVDSVSRTFRSRRIHIGMDEAQGLGRGRALDLYGYKNRFELMNEHLSKVKEITANYGLQPLIWSDMYFRIGSETHDYYDLEAVIDDAHANRIPQGTQLVYWDYYHYEQEFYEAMIRRHQELGSVPVFAGGIWTWLGMCTHYTRTLKCSNAALQACKQEGVREVFVTAWGDNGAENNIWSMLPGMQLYAEHAYAKVMDEQKLQQRTSFCTGIPYEHFMNLELLDHIPGLLTEQHGDFSNPSKYLLWQDVLLGLFDKHIENVDLAGHYGRLAELYREQADARDTANHLFGFLACLGDVLKLKADLGLRLRNAYVGGDHSLLEHIAGGVLPELLLKVEALRISHREQWMRTNKPQGWEILDIRYGGLSARLKSAQDRITDYLAGIIERIEELEERRLYFDDRLGHEGAEADYFVSYHLIASANKFT</sequence>
<dbReference type="Pfam" id="PF18088">
    <property type="entry name" value="Glyco_H_20C_C"/>
    <property type="match status" value="1"/>
</dbReference>
<dbReference type="Pfam" id="PF00728">
    <property type="entry name" value="Glyco_hydro_20"/>
    <property type="match status" value="1"/>
</dbReference>
<dbReference type="InterPro" id="IPR017853">
    <property type="entry name" value="GH"/>
</dbReference>
<keyword evidence="2" id="KW-0378">Hydrolase</keyword>
<evidence type="ECO:0000259" key="4">
    <source>
        <dbReference type="Pfam" id="PF18088"/>
    </source>
</evidence>
<evidence type="ECO:0000256" key="1">
    <source>
        <dbReference type="ARBA" id="ARBA00006285"/>
    </source>
</evidence>
<dbReference type="PANTHER" id="PTHR21040:SF8">
    <property type="entry name" value="BCDNA.GH04120"/>
    <property type="match status" value="1"/>
</dbReference>
<proteinExistence type="inferred from homology"/>
<dbReference type="GO" id="GO:0004563">
    <property type="term" value="F:beta-N-acetylhexosaminidase activity"/>
    <property type="evidence" value="ECO:0007669"/>
    <property type="project" value="UniProtKB-ARBA"/>
</dbReference>
<name>A0A3G9JCP7_9BACL</name>
<feature type="domain" description="Glycoside Hydrolase 20C C-terminal" evidence="4">
    <location>
        <begin position="430"/>
        <end position="614"/>
    </location>
</feature>
<protein>
    <submittedName>
        <fullName evidence="5">N-acetyl-beta-D-glucosaminidase</fullName>
    </submittedName>
</protein>
<dbReference type="InterPro" id="IPR041063">
    <property type="entry name" value="Glyco_H_20C_C"/>
</dbReference>